<evidence type="ECO:0000313" key="2">
    <source>
        <dbReference type="EMBL" id="KAK3291631.1"/>
    </source>
</evidence>
<proteinExistence type="predicted"/>
<feature type="coiled-coil region" evidence="1">
    <location>
        <begin position="102"/>
        <end position="151"/>
    </location>
</feature>
<gene>
    <name evidence="2" type="ORF">B0H64DRAFT_248696</name>
</gene>
<keyword evidence="3" id="KW-1185">Reference proteome</keyword>
<dbReference type="EMBL" id="JAUEPN010000009">
    <property type="protein sequence ID" value="KAK3291631.1"/>
    <property type="molecule type" value="Genomic_DNA"/>
</dbReference>
<protein>
    <submittedName>
        <fullName evidence="2">Uncharacterized protein</fullName>
    </submittedName>
</protein>
<dbReference type="AlphaFoldDB" id="A0AAE0LN69"/>
<comment type="caution">
    <text evidence="2">The sequence shown here is derived from an EMBL/GenBank/DDBJ whole genome shotgun (WGS) entry which is preliminary data.</text>
</comment>
<reference evidence="2" key="1">
    <citation type="journal article" date="2023" name="Mol. Phylogenet. Evol.">
        <title>Genome-scale phylogeny and comparative genomics of the fungal order Sordariales.</title>
        <authorList>
            <person name="Hensen N."/>
            <person name="Bonometti L."/>
            <person name="Westerberg I."/>
            <person name="Brannstrom I.O."/>
            <person name="Guillou S."/>
            <person name="Cros-Aarteil S."/>
            <person name="Calhoun S."/>
            <person name="Haridas S."/>
            <person name="Kuo A."/>
            <person name="Mondo S."/>
            <person name="Pangilinan J."/>
            <person name="Riley R."/>
            <person name="LaButti K."/>
            <person name="Andreopoulos B."/>
            <person name="Lipzen A."/>
            <person name="Chen C."/>
            <person name="Yan M."/>
            <person name="Daum C."/>
            <person name="Ng V."/>
            <person name="Clum A."/>
            <person name="Steindorff A."/>
            <person name="Ohm R.A."/>
            <person name="Martin F."/>
            <person name="Silar P."/>
            <person name="Natvig D.O."/>
            <person name="Lalanne C."/>
            <person name="Gautier V."/>
            <person name="Ament-Velasquez S.L."/>
            <person name="Kruys A."/>
            <person name="Hutchinson M.I."/>
            <person name="Powell A.J."/>
            <person name="Barry K."/>
            <person name="Miller A.N."/>
            <person name="Grigoriev I.V."/>
            <person name="Debuchy R."/>
            <person name="Gladieux P."/>
            <person name="Hiltunen Thoren M."/>
            <person name="Johannesson H."/>
        </authorList>
    </citation>
    <scope>NUCLEOTIDE SEQUENCE</scope>
    <source>
        <strain evidence="2">CBS 168.71</strain>
    </source>
</reference>
<accession>A0AAE0LN69</accession>
<keyword evidence="1" id="KW-0175">Coiled coil</keyword>
<dbReference type="GeneID" id="87836912"/>
<name>A0AAE0LN69_9PEZI</name>
<dbReference type="RefSeq" id="XP_062655145.1">
    <property type="nucleotide sequence ID" value="XM_062799964.1"/>
</dbReference>
<organism evidence="2 3">
    <name type="scientific">Chaetomium fimeti</name>
    <dbReference type="NCBI Taxonomy" id="1854472"/>
    <lineage>
        <taxon>Eukaryota</taxon>
        <taxon>Fungi</taxon>
        <taxon>Dikarya</taxon>
        <taxon>Ascomycota</taxon>
        <taxon>Pezizomycotina</taxon>
        <taxon>Sordariomycetes</taxon>
        <taxon>Sordariomycetidae</taxon>
        <taxon>Sordariales</taxon>
        <taxon>Chaetomiaceae</taxon>
        <taxon>Chaetomium</taxon>
    </lineage>
</organism>
<reference evidence="2" key="2">
    <citation type="submission" date="2023-06" db="EMBL/GenBank/DDBJ databases">
        <authorList>
            <consortium name="Lawrence Berkeley National Laboratory"/>
            <person name="Haridas S."/>
            <person name="Hensen N."/>
            <person name="Bonometti L."/>
            <person name="Westerberg I."/>
            <person name="Brannstrom I.O."/>
            <person name="Guillou S."/>
            <person name="Cros-Aarteil S."/>
            <person name="Calhoun S."/>
            <person name="Kuo A."/>
            <person name="Mondo S."/>
            <person name="Pangilinan J."/>
            <person name="Riley R."/>
            <person name="Labutti K."/>
            <person name="Andreopoulos B."/>
            <person name="Lipzen A."/>
            <person name="Chen C."/>
            <person name="Yanf M."/>
            <person name="Daum C."/>
            <person name="Ng V."/>
            <person name="Clum A."/>
            <person name="Steindorff A."/>
            <person name="Ohm R."/>
            <person name="Martin F."/>
            <person name="Silar P."/>
            <person name="Natvig D."/>
            <person name="Lalanne C."/>
            <person name="Gautier V."/>
            <person name="Ament-Velasquez S.L."/>
            <person name="Kruys A."/>
            <person name="Hutchinson M.I."/>
            <person name="Powell A.J."/>
            <person name="Barry K."/>
            <person name="Miller A.N."/>
            <person name="Grigoriev I.V."/>
            <person name="Debuchy R."/>
            <person name="Gladieux P."/>
            <person name="Thoren M.H."/>
            <person name="Johannesson H."/>
        </authorList>
    </citation>
    <scope>NUCLEOTIDE SEQUENCE</scope>
    <source>
        <strain evidence="2">CBS 168.71</strain>
    </source>
</reference>
<sequence>MQPIPVWKRKLLDDVVGSYKTCQTEEDFGGFFTTHRSQHSDDIEKRLSPANLASIGSNLGHSPSSQFETGPLDIPSSAAWVAESAAPTTPDAEFKKISSEFLSDHEKQANDIKAMTDELKKDPNPDAEDWRKKLEKKRDEVKRASDKIIDDTFNKAIATIETLPESHRAAAADLWTTMSTGLLAFWKQAWAAILSVVDTVVKWVVDMWVKIKEAFHTVVQTFAAAWDWIKHIVASMAAEPDAN</sequence>
<evidence type="ECO:0000256" key="1">
    <source>
        <dbReference type="SAM" id="Coils"/>
    </source>
</evidence>
<dbReference type="Proteomes" id="UP001278766">
    <property type="component" value="Unassembled WGS sequence"/>
</dbReference>
<evidence type="ECO:0000313" key="3">
    <source>
        <dbReference type="Proteomes" id="UP001278766"/>
    </source>
</evidence>